<proteinExistence type="predicted"/>
<dbReference type="InterPro" id="IPR008889">
    <property type="entry name" value="VQ"/>
</dbReference>
<dbReference type="InterPro" id="IPR039609">
    <property type="entry name" value="VQ_15/22"/>
</dbReference>
<name>A0ABR0PAG9_GOSAR</name>
<sequence length="279" mass="30711">MSSPTNWSHFYHQNLSNQEQESFDEQGYDATVVTTVTATSSGGHLSPEGRVGKPARKRSRASRRTPTTLLNTDPTNFRAMVQQFTGGPSAVRFASDSVHLGGPDFGFGIRQPNAINPGSLTVPPAGFQLQYQQQQQLQLTQHQNQAYMFSRLGGNNPRLDMEHGSEQFVAEGGSSQVPPFRTGSSNENTSNTSFIAKASCWIERNAQPDDHLLGFKPKMITFHLLGDYASNMVHFDKALQLCLNSSLQALEFFTKLGDKTLAQLEDNTDSLRGPSALDR</sequence>
<dbReference type="Pfam" id="PF05678">
    <property type="entry name" value="VQ"/>
    <property type="match status" value="1"/>
</dbReference>
<evidence type="ECO:0000259" key="2">
    <source>
        <dbReference type="Pfam" id="PF05678"/>
    </source>
</evidence>
<gene>
    <name evidence="3" type="ORF">PVK06_023103</name>
</gene>
<dbReference type="PANTHER" id="PTHR33179:SF29">
    <property type="entry name" value="OS06G0666400 PROTEIN"/>
    <property type="match status" value="1"/>
</dbReference>
<evidence type="ECO:0000256" key="1">
    <source>
        <dbReference type="SAM" id="MobiDB-lite"/>
    </source>
</evidence>
<reference evidence="3 4" key="1">
    <citation type="submission" date="2023-03" db="EMBL/GenBank/DDBJ databases">
        <title>WGS of Gossypium arboreum.</title>
        <authorList>
            <person name="Yu D."/>
        </authorList>
    </citation>
    <scope>NUCLEOTIDE SEQUENCE [LARGE SCALE GENOMIC DNA]</scope>
    <source>
        <tissue evidence="3">Leaf</tissue>
    </source>
</reference>
<feature type="domain" description="VQ" evidence="2">
    <location>
        <begin position="65"/>
        <end position="90"/>
    </location>
</feature>
<dbReference type="PANTHER" id="PTHR33179">
    <property type="entry name" value="VQ MOTIF-CONTAINING PROTEIN"/>
    <property type="match status" value="1"/>
</dbReference>
<feature type="compositionally biased region" description="Basic residues" evidence="1">
    <location>
        <begin position="53"/>
        <end position="63"/>
    </location>
</feature>
<protein>
    <recommendedName>
        <fullName evidence="2">VQ domain-containing protein</fullName>
    </recommendedName>
</protein>
<dbReference type="EMBL" id="JARKNE010000007">
    <property type="protein sequence ID" value="KAK5818170.1"/>
    <property type="molecule type" value="Genomic_DNA"/>
</dbReference>
<evidence type="ECO:0000313" key="4">
    <source>
        <dbReference type="Proteomes" id="UP001358586"/>
    </source>
</evidence>
<comment type="caution">
    <text evidence="3">The sequence shown here is derived from an EMBL/GenBank/DDBJ whole genome shotgun (WGS) entry which is preliminary data.</text>
</comment>
<feature type="region of interest" description="Disordered" evidence="1">
    <location>
        <begin position="38"/>
        <end position="67"/>
    </location>
</feature>
<dbReference type="Proteomes" id="UP001358586">
    <property type="component" value="Chromosome 7"/>
</dbReference>
<organism evidence="3 4">
    <name type="scientific">Gossypium arboreum</name>
    <name type="common">Tree cotton</name>
    <name type="synonym">Gossypium nanking</name>
    <dbReference type="NCBI Taxonomy" id="29729"/>
    <lineage>
        <taxon>Eukaryota</taxon>
        <taxon>Viridiplantae</taxon>
        <taxon>Streptophyta</taxon>
        <taxon>Embryophyta</taxon>
        <taxon>Tracheophyta</taxon>
        <taxon>Spermatophyta</taxon>
        <taxon>Magnoliopsida</taxon>
        <taxon>eudicotyledons</taxon>
        <taxon>Gunneridae</taxon>
        <taxon>Pentapetalae</taxon>
        <taxon>rosids</taxon>
        <taxon>malvids</taxon>
        <taxon>Malvales</taxon>
        <taxon>Malvaceae</taxon>
        <taxon>Malvoideae</taxon>
        <taxon>Gossypium</taxon>
    </lineage>
</organism>
<evidence type="ECO:0000313" key="3">
    <source>
        <dbReference type="EMBL" id="KAK5818170.1"/>
    </source>
</evidence>
<keyword evidence="4" id="KW-1185">Reference proteome</keyword>
<accession>A0ABR0PAG9</accession>